<dbReference type="InterPro" id="IPR017853">
    <property type="entry name" value="GH"/>
</dbReference>
<organism evidence="5">
    <name type="scientific">freshwater metagenome</name>
    <dbReference type="NCBI Taxonomy" id="449393"/>
    <lineage>
        <taxon>unclassified sequences</taxon>
        <taxon>metagenomes</taxon>
        <taxon>ecological metagenomes</taxon>
    </lineage>
</organism>
<dbReference type="GO" id="GO:0005975">
    <property type="term" value="P:carbohydrate metabolic process"/>
    <property type="evidence" value="ECO:0007669"/>
    <property type="project" value="InterPro"/>
</dbReference>
<dbReference type="GO" id="GO:0006491">
    <property type="term" value="P:N-glycan processing"/>
    <property type="evidence" value="ECO:0007669"/>
    <property type="project" value="TreeGrafter"/>
</dbReference>
<dbReference type="Pfam" id="PF01055">
    <property type="entry name" value="Glyco_hydro_31_2nd"/>
    <property type="match status" value="1"/>
</dbReference>
<evidence type="ECO:0000259" key="2">
    <source>
        <dbReference type="Pfam" id="PF01055"/>
    </source>
</evidence>
<dbReference type="SUPFAM" id="SSF51011">
    <property type="entry name" value="Glycosyl hydrolase domain"/>
    <property type="match status" value="1"/>
</dbReference>
<dbReference type="InterPro" id="IPR000322">
    <property type="entry name" value="Glyco_hydro_31_TIM"/>
</dbReference>
<feature type="domain" description="Glycosyl hydrolase family 31 C-terminal" evidence="4">
    <location>
        <begin position="113"/>
        <end position="200"/>
    </location>
</feature>
<dbReference type="PANTHER" id="PTHR22762">
    <property type="entry name" value="ALPHA-GLUCOSIDASE"/>
    <property type="match status" value="1"/>
</dbReference>
<feature type="domain" description="DUF5110" evidence="3">
    <location>
        <begin position="217"/>
        <end position="285"/>
    </location>
</feature>
<gene>
    <name evidence="5" type="ORF">UFOPK2579_02660</name>
</gene>
<dbReference type="AlphaFoldDB" id="A0A6J6SDF7"/>
<evidence type="ECO:0000256" key="1">
    <source>
        <dbReference type="ARBA" id="ARBA00007806"/>
    </source>
</evidence>
<dbReference type="EMBL" id="CAEZXR010000420">
    <property type="protein sequence ID" value="CAB4732439.1"/>
    <property type="molecule type" value="Genomic_DNA"/>
</dbReference>
<reference evidence="5" key="1">
    <citation type="submission" date="2020-05" db="EMBL/GenBank/DDBJ databases">
        <authorList>
            <person name="Chiriac C."/>
            <person name="Salcher M."/>
            <person name="Ghai R."/>
            <person name="Kavagutti S V."/>
        </authorList>
    </citation>
    <scope>NUCLEOTIDE SEQUENCE</scope>
</reference>
<dbReference type="InterPro" id="IPR048395">
    <property type="entry name" value="Glyco_hydro_31_C"/>
</dbReference>
<dbReference type="Gene3D" id="3.20.20.80">
    <property type="entry name" value="Glycosidases"/>
    <property type="match status" value="1"/>
</dbReference>
<dbReference type="Pfam" id="PF17137">
    <property type="entry name" value="DUF5110"/>
    <property type="match status" value="1"/>
</dbReference>
<proteinExistence type="inferred from homology"/>
<dbReference type="SUPFAM" id="SSF51445">
    <property type="entry name" value="(Trans)glycosidases"/>
    <property type="match status" value="1"/>
</dbReference>
<dbReference type="PANTHER" id="PTHR22762:SF89">
    <property type="entry name" value="ALPHA-XYLOSIDASE"/>
    <property type="match status" value="1"/>
</dbReference>
<dbReference type="InterPro" id="IPR013780">
    <property type="entry name" value="Glyco_hydro_b"/>
</dbReference>
<dbReference type="Gene3D" id="2.60.40.1180">
    <property type="entry name" value="Golgi alpha-mannosidase II"/>
    <property type="match status" value="2"/>
</dbReference>
<dbReference type="GO" id="GO:0090599">
    <property type="term" value="F:alpha-glucosidase activity"/>
    <property type="evidence" value="ECO:0007669"/>
    <property type="project" value="TreeGrafter"/>
</dbReference>
<evidence type="ECO:0000259" key="4">
    <source>
        <dbReference type="Pfam" id="PF21365"/>
    </source>
</evidence>
<evidence type="ECO:0000313" key="5">
    <source>
        <dbReference type="EMBL" id="CAB4732439.1"/>
    </source>
</evidence>
<dbReference type="InterPro" id="IPR033403">
    <property type="entry name" value="DUF5110"/>
</dbReference>
<sequence>MLAFQAELTAAESAIGLPYVSHDIGSFNGTPSSGGCQAVAAALSGSPVPDDLYVRWLQFGTFQPLDRLHSNHGKRLPWEYDDPARSAAAQALRLRGELVPYTYTAARRAVDTGLPIAGPLYLRWPRLRRAYDHPTQFTFGRDLVVAPVTSPGDPAQVQLWVPPGDWVEYSTGRRFHGPALVTLSVPLARVPVLVRAGAVVPTQTPGASTGTAPARRLVLTAFPGRRGSGELYDDAGAGFGYRHGEFARTTVTQRRAGGVVSVAIGRARGSFPGQLRSREWDLRIMSLGLPQVVTVDGEPLRPSARPGAPGWSYDQAARVVRVVTSVPARAGAVIRVRSSREVRADRRPTG</sequence>
<protein>
    <submittedName>
        <fullName evidence="5">Unannotated protein</fullName>
    </submittedName>
</protein>
<comment type="similarity">
    <text evidence="1">Belongs to the glycosyl hydrolase 31 family.</text>
</comment>
<evidence type="ECO:0000259" key="3">
    <source>
        <dbReference type="Pfam" id="PF17137"/>
    </source>
</evidence>
<dbReference type="Pfam" id="PF21365">
    <property type="entry name" value="Glyco_hydro_31_3rd"/>
    <property type="match status" value="1"/>
</dbReference>
<accession>A0A6J6SDF7</accession>
<name>A0A6J6SDF7_9ZZZZ</name>
<feature type="domain" description="Glycoside hydrolase family 31 TIM barrel" evidence="2">
    <location>
        <begin position="5"/>
        <end position="105"/>
    </location>
</feature>